<sequence length="544" mass="63493">MEDTIKFENITFKYKERKILKMVSGTIRKNRLTAIMGPSGSGKTTLLKIFSGRMNEKYKGAIYYNNEIMSNSNLKDLSVLVHQNDLLNPFLTVEETIKFSADLRSKGKDVVDKEMKKLGLYDIKESLIGNSFKGISGGERKRVSIAKELVGNPNILFLDEPTSGLDCMRALKLIEYLESMKNHKTIVATIHQPSSEIFFKFDDLLLIKDGKIIYNGEIGNIMLYFSNLGYNFPQYSNPADYILTHILPQIDHNSIGISYEFFKLIPNKEIKSYNQINLFHQIKILLNREMKINKRNKMKAVASFFQTFIFIWILGTIFYDIPSKNYIFHIKNVSGFFYFLSLQRLLVPSSNVVNNLYINLDLCKREIESRYYTPDSLFFSRIIFDILYNIIHPIILVTSTYYLVLYPLYSYKQFFILLFCILFINIIGISFGLLFSSISPSFKISRIISSSLFMILNLISGINVDTYSLIYPIRMLQYISPMRYSYNILIKNHFKYKKTGIVNMDLLIEWPININTSFLILFLIMCFNVFIAKLFFRRKFIDYI</sequence>
<evidence type="ECO:0000256" key="8">
    <source>
        <dbReference type="SAM" id="Phobius"/>
    </source>
</evidence>
<dbReference type="InterPro" id="IPR003439">
    <property type="entry name" value="ABC_transporter-like_ATP-bd"/>
</dbReference>
<feature type="transmembrane region" description="Helical" evidence="8">
    <location>
        <begin position="447"/>
        <end position="470"/>
    </location>
</feature>
<feature type="transmembrane region" description="Helical" evidence="8">
    <location>
        <begin position="414"/>
        <end position="435"/>
    </location>
</feature>
<dbReference type="InterPro" id="IPR027417">
    <property type="entry name" value="P-loop_NTPase"/>
</dbReference>
<evidence type="ECO:0000256" key="5">
    <source>
        <dbReference type="ARBA" id="ARBA00022840"/>
    </source>
</evidence>
<evidence type="ECO:0000259" key="9">
    <source>
        <dbReference type="PROSITE" id="PS50893"/>
    </source>
</evidence>
<keyword evidence="5" id="KW-0067">ATP-binding</keyword>
<evidence type="ECO:0000313" key="11">
    <source>
        <dbReference type="Proteomes" id="UP001516464"/>
    </source>
</evidence>
<dbReference type="Pfam" id="PF00005">
    <property type="entry name" value="ABC_tran"/>
    <property type="match status" value="1"/>
</dbReference>
<evidence type="ECO:0000256" key="7">
    <source>
        <dbReference type="ARBA" id="ARBA00023136"/>
    </source>
</evidence>
<evidence type="ECO:0000256" key="4">
    <source>
        <dbReference type="ARBA" id="ARBA00022741"/>
    </source>
</evidence>
<evidence type="ECO:0000256" key="2">
    <source>
        <dbReference type="ARBA" id="ARBA00022448"/>
    </source>
</evidence>
<dbReference type="InterPro" id="IPR050352">
    <property type="entry name" value="ABCG_transporters"/>
</dbReference>
<feature type="domain" description="ABC transporter" evidence="9">
    <location>
        <begin position="5"/>
        <end position="234"/>
    </location>
</feature>
<dbReference type="EMBL" id="SBIQ01000039">
    <property type="protein sequence ID" value="KAF7683938.1"/>
    <property type="molecule type" value="Genomic_DNA"/>
</dbReference>
<evidence type="ECO:0000256" key="6">
    <source>
        <dbReference type="ARBA" id="ARBA00022989"/>
    </source>
</evidence>
<dbReference type="PANTHER" id="PTHR48041">
    <property type="entry name" value="ABC TRANSPORTER G FAMILY MEMBER 28"/>
    <property type="match status" value="1"/>
</dbReference>
<protein>
    <submittedName>
        <fullName evidence="10">ABC transporter G family member 21</fullName>
    </submittedName>
</protein>
<dbReference type="Pfam" id="PF19055">
    <property type="entry name" value="ABC2_membrane_7"/>
    <property type="match status" value="1"/>
</dbReference>
<feature type="transmembrane region" description="Helical" evidence="8">
    <location>
        <begin position="300"/>
        <end position="321"/>
    </location>
</feature>
<evidence type="ECO:0000256" key="3">
    <source>
        <dbReference type="ARBA" id="ARBA00022692"/>
    </source>
</evidence>
<reference evidence="10 11" key="1">
    <citation type="submission" date="2019-01" db="EMBL/GenBank/DDBJ databases">
        <title>Genomes sequencing and comparative genomics of infectious freshwater microsporidia, Cucumispora dikerogammari and Thelohania contejeani.</title>
        <authorList>
            <person name="Cormier A."/>
            <person name="Giraud I."/>
            <person name="Wattier R."/>
            <person name="Teixeira M."/>
            <person name="Grandjean F."/>
            <person name="Rigaud T."/>
            <person name="Cordaux R."/>
        </authorList>
    </citation>
    <scope>NUCLEOTIDE SEQUENCE [LARGE SCALE GENOMIC DNA]</scope>
    <source>
        <strain evidence="10">T1</strain>
        <tissue evidence="10">Spores</tissue>
    </source>
</reference>
<dbReference type="PANTHER" id="PTHR48041:SF139">
    <property type="entry name" value="PROTEIN SCARLET"/>
    <property type="match status" value="1"/>
</dbReference>
<feature type="transmembrane region" description="Helical" evidence="8">
    <location>
        <begin position="386"/>
        <end position="408"/>
    </location>
</feature>
<comment type="subcellular location">
    <subcellularLocation>
        <location evidence="1">Membrane</location>
        <topology evidence="1">Multi-pass membrane protein</topology>
    </subcellularLocation>
</comment>
<comment type="caution">
    <text evidence="10">The sequence shown here is derived from an EMBL/GenBank/DDBJ whole genome shotgun (WGS) entry which is preliminary data.</text>
</comment>
<dbReference type="Pfam" id="PF01061">
    <property type="entry name" value="ABC2_membrane"/>
    <property type="match status" value="1"/>
</dbReference>
<dbReference type="Gene3D" id="3.40.50.300">
    <property type="entry name" value="P-loop containing nucleotide triphosphate hydrolases"/>
    <property type="match status" value="1"/>
</dbReference>
<gene>
    <name evidence="10" type="primary">ABCG21</name>
    <name evidence="10" type="ORF">TCON_0851</name>
</gene>
<dbReference type="InterPro" id="IPR043926">
    <property type="entry name" value="ABCG_dom"/>
</dbReference>
<evidence type="ECO:0000256" key="1">
    <source>
        <dbReference type="ARBA" id="ARBA00004141"/>
    </source>
</evidence>
<keyword evidence="11" id="KW-1185">Reference proteome</keyword>
<keyword evidence="3 8" id="KW-0812">Transmembrane</keyword>
<accession>A0ABQ7I0R2</accession>
<keyword evidence="2" id="KW-0813">Transport</keyword>
<dbReference type="InterPro" id="IPR003593">
    <property type="entry name" value="AAA+_ATPase"/>
</dbReference>
<dbReference type="Proteomes" id="UP001516464">
    <property type="component" value="Unassembled WGS sequence"/>
</dbReference>
<keyword evidence="4" id="KW-0547">Nucleotide-binding</keyword>
<keyword evidence="6 8" id="KW-1133">Transmembrane helix</keyword>
<dbReference type="SMART" id="SM00382">
    <property type="entry name" value="AAA"/>
    <property type="match status" value="1"/>
</dbReference>
<proteinExistence type="predicted"/>
<dbReference type="PROSITE" id="PS50893">
    <property type="entry name" value="ABC_TRANSPORTER_2"/>
    <property type="match status" value="1"/>
</dbReference>
<evidence type="ECO:0000313" key="10">
    <source>
        <dbReference type="EMBL" id="KAF7683938.1"/>
    </source>
</evidence>
<dbReference type="PROSITE" id="PS00211">
    <property type="entry name" value="ABC_TRANSPORTER_1"/>
    <property type="match status" value="1"/>
</dbReference>
<dbReference type="InterPro" id="IPR013525">
    <property type="entry name" value="ABC2_TM"/>
</dbReference>
<organism evidence="10 11">
    <name type="scientific">Astathelohania contejeani</name>
    <dbReference type="NCBI Taxonomy" id="164912"/>
    <lineage>
        <taxon>Eukaryota</taxon>
        <taxon>Fungi</taxon>
        <taxon>Fungi incertae sedis</taxon>
        <taxon>Microsporidia</taxon>
        <taxon>Astathelohaniidae</taxon>
        <taxon>Astathelohania</taxon>
    </lineage>
</organism>
<name>A0ABQ7I0R2_9MICR</name>
<dbReference type="InterPro" id="IPR017871">
    <property type="entry name" value="ABC_transporter-like_CS"/>
</dbReference>
<keyword evidence="7 8" id="KW-0472">Membrane</keyword>
<feature type="transmembrane region" description="Helical" evidence="8">
    <location>
        <begin position="514"/>
        <end position="536"/>
    </location>
</feature>
<feature type="transmembrane region" description="Helical" evidence="8">
    <location>
        <begin position="327"/>
        <end position="347"/>
    </location>
</feature>
<dbReference type="SUPFAM" id="SSF52540">
    <property type="entry name" value="P-loop containing nucleoside triphosphate hydrolases"/>
    <property type="match status" value="1"/>
</dbReference>